<sequence length="316" mass="34663">MSLSDGYIFDLDKNVTRTSVTYKNRYGITIAADLYRPKDFDESQKHPAIVIGPPYGGVKEQGPGVYAQELAKRGFVALGFDPSYNGESSGEPRHIASPEIFAEDFSAGVDFLGTLPYVGRDRIGAIGICGSGGFALNAAQVDQRIKAVATAAMYDISGLTRGGWQDTMSDEERQTGLNKLAEQRWTDVDAGEPALTPTFPTEIPDGLDPVTSEFFEFYVTDRGRHPRSIGGFTITSGMSHINYGALRHLPDIAPRPILLITGEHAHSRYFSDTVHEQATGPKKLVVVPGARHIDLYDRTDLIPFEELEEFFTKNLA</sequence>
<dbReference type="GO" id="GO:0016787">
    <property type="term" value="F:hydrolase activity"/>
    <property type="evidence" value="ECO:0007669"/>
    <property type="project" value="UniProtKB-KW"/>
</dbReference>
<evidence type="ECO:0000313" key="2">
    <source>
        <dbReference type="EMBL" id="QYX76643.1"/>
    </source>
</evidence>
<dbReference type="SUPFAM" id="SSF53474">
    <property type="entry name" value="alpha/beta-Hydrolases"/>
    <property type="match status" value="1"/>
</dbReference>
<organism evidence="2 3">
    <name type="scientific">Streptomyces akebiae</name>
    <dbReference type="NCBI Taxonomy" id="2865673"/>
    <lineage>
        <taxon>Bacteria</taxon>
        <taxon>Bacillati</taxon>
        <taxon>Actinomycetota</taxon>
        <taxon>Actinomycetes</taxon>
        <taxon>Kitasatosporales</taxon>
        <taxon>Streptomycetaceae</taxon>
        <taxon>Streptomyces</taxon>
    </lineage>
</organism>
<dbReference type="InterPro" id="IPR000383">
    <property type="entry name" value="Xaa-Pro-like_dom"/>
</dbReference>
<dbReference type="Gene3D" id="1.10.10.800">
    <property type="match status" value="1"/>
</dbReference>
<feature type="domain" description="Xaa-Pro dipeptidyl-peptidase-like" evidence="1">
    <location>
        <begin position="27"/>
        <end position="156"/>
    </location>
</feature>
<reference evidence="2 3" key="1">
    <citation type="submission" date="2021-08" db="EMBL/GenBank/DDBJ databases">
        <authorList>
            <person name="Ping M."/>
        </authorList>
    </citation>
    <scope>NUCLEOTIDE SEQUENCE [LARGE SCALE GENOMIC DNA]</scope>
    <source>
        <strain evidence="2 3">MG28</strain>
    </source>
</reference>
<keyword evidence="2" id="KW-0378">Hydrolase</keyword>
<dbReference type="PANTHER" id="PTHR47751">
    <property type="entry name" value="SUPERFAMILY HYDROLASE, PUTATIVE (AFU_ORTHOLOGUE AFUA_2G16580)-RELATED"/>
    <property type="match status" value="1"/>
</dbReference>
<protein>
    <submittedName>
        <fullName evidence="2">Alpha/beta hydrolase</fullName>
    </submittedName>
</protein>
<proteinExistence type="predicted"/>
<accession>A0ABX8XL17</accession>
<name>A0ABX8XL17_9ACTN</name>
<dbReference type="InterPro" id="IPR029058">
    <property type="entry name" value="AB_hydrolase_fold"/>
</dbReference>
<dbReference type="InterPro" id="IPR051411">
    <property type="entry name" value="Polyketide_trans_af380"/>
</dbReference>
<gene>
    <name evidence="2" type="ORF">K1J60_09085</name>
</gene>
<evidence type="ECO:0000313" key="3">
    <source>
        <dbReference type="Proteomes" id="UP000827138"/>
    </source>
</evidence>
<dbReference type="Proteomes" id="UP000827138">
    <property type="component" value="Chromosome"/>
</dbReference>
<keyword evidence="3" id="KW-1185">Reference proteome</keyword>
<dbReference type="EMBL" id="CP080647">
    <property type="protein sequence ID" value="QYX76643.1"/>
    <property type="molecule type" value="Genomic_DNA"/>
</dbReference>
<dbReference type="Pfam" id="PF02129">
    <property type="entry name" value="Peptidase_S15"/>
    <property type="match status" value="1"/>
</dbReference>
<evidence type="ECO:0000259" key="1">
    <source>
        <dbReference type="Pfam" id="PF02129"/>
    </source>
</evidence>
<dbReference type="Gene3D" id="3.40.50.1820">
    <property type="entry name" value="alpha/beta hydrolase"/>
    <property type="match status" value="1"/>
</dbReference>
<dbReference type="RefSeq" id="WP_220645753.1">
    <property type="nucleotide sequence ID" value="NZ_CP080647.1"/>
</dbReference>
<dbReference type="PANTHER" id="PTHR47751:SF1">
    <property type="entry name" value="SUPERFAMILY HYDROLASE, PUTATIVE (AFU_ORTHOLOGUE AFUA_2G16580)-RELATED"/>
    <property type="match status" value="1"/>
</dbReference>